<comment type="pathway">
    <text evidence="4 21">Amino-acid biosynthesis; L-methionine biosynthesis via de novo pathway; L-methionine from L-homocysteine (MetH route): step 1/1.</text>
</comment>
<dbReference type="EC" id="2.1.1.13" evidence="6 20"/>
<keyword evidence="15 21" id="KW-0862">Zinc</keyword>
<dbReference type="GO" id="GO:0008705">
    <property type="term" value="F:methionine synthase activity"/>
    <property type="evidence" value="ECO:0007669"/>
    <property type="project" value="UniProtKB-EC"/>
</dbReference>
<dbReference type="InterPro" id="IPR000489">
    <property type="entry name" value="Pterin-binding_dom"/>
</dbReference>
<keyword evidence="10 21" id="KW-0846">Cobalamin</keyword>
<evidence type="ECO:0000259" key="26">
    <source>
        <dbReference type="PROSITE" id="PS50974"/>
    </source>
</evidence>
<keyword evidence="30" id="KW-1185">Reference proteome</keyword>
<dbReference type="Gene3D" id="3.10.196.10">
    <property type="entry name" value="Vitamin B12-dependent methionine synthase, activation domain"/>
    <property type="match status" value="1"/>
</dbReference>
<evidence type="ECO:0000313" key="29">
    <source>
        <dbReference type="EMBL" id="MBL1073917.1"/>
    </source>
</evidence>
<keyword evidence="9 21" id="KW-0028">Amino-acid biosynthesis</keyword>
<evidence type="ECO:0000256" key="10">
    <source>
        <dbReference type="ARBA" id="ARBA00022628"/>
    </source>
</evidence>
<dbReference type="PROSITE" id="PS50974">
    <property type="entry name" value="ADOMET_ACTIVATION"/>
    <property type="match status" value="1"/>
</dbReference>
<dbReference type="PANTHER" id="PTHR45833:SF1">
    <property type="entry name" value="METHIONINE SYNTHASE"/>
    <property type="match status" value="1"/>
</dbReference>
<dbReference type="InterPro" id="IPR004223">
    <property type="entry name" value="VitB12-dep_Met_synth_activ_dom"/>
</dbReference>
<dbReference type="EMBL" id="JAERRJ010000002">
    <property type="protein sequence ID" value="MBL1073917.1"/>
    <property type="molecule type" value="Genomic_DNA"/>
</dbReference>
<feature type="compositionally biased region" description="Basic and acidic residues" evidence="23">
    <location>
        <begin position="873"/>
        <end position="905"/>
    </location>
</feature>
<evidence type="ECO:0000256" key="21">
    <source>
        <dbReference type="PIRNR" id="PIRNR000381"/>
    </source>
</evidence>
<dbReference type="InterPro" id="IPR036594">
    <property type="entry name" value="Meth_synthase_dom"/>
</dbReference>
<dbReference type="Pfam" id="PF00809">
    <property type="entry name" value="Pterin_bind"/>
    <property type="match status" value="1"/>
</dbReference>
<dbReference type="SUPFAM" id="SSF47644">
    <property type="entry name" value="Methionine synthase domain"/>
    <property type="match status" value="1"/>
</dbReference>
<evidence type="ECO:0000256" key="19">
    <source>
        <dbReference type="ARBA" id="ARBA00031040"/>
    </source>
</evidence>
<evidence type="ECO:0000256" key="4">
    <source>
        <dbReference type="ARBA" id="ARBA00005178"/>
    </source>
</evidence>
<name>A0ABS1LZS3_9NOCA</name>
<evidence type="ECO:0000256" key="13">
    <source>
        <dbReference type="ARBA" id="ARBA00022723"/>
    </source>
</evidence>
<dbReference type="SMART" id="SM01018">
    <property type="entry name" value="B12-binding_2"/>
    <property type="match status" value="1"/>
</dbReference>
<feature type="domain" description="B12-binding N-terminal" evidence="28">
    <location>
        <begin position="637"/>
        <end position="730"/>
    </location>
</feature>
<evidence type="ECO:0000256" key="5">
    <source>
        <dbReference type="ARBA" id="ARBA00010398"/>
    </source>
</evidence>
<feature type="binding site" evidence="22">
    <location>
        <position position="299"/>
    </location>
    <ligand>
        <name>Zn(2+)</name>
        <dbReference type="ChEBI" id="CHEBI:29105"/>
    </ligand>
</feature>
<dbReference type="InterPro" id="IPR036589">
    <property type="entry name" value="HCY_dom_sf"/>
</dbReference>
<gene>
    <name evidence="29" type="primary">metH</name>
    <name evidence="29" type="ORF">JK358_05875</name>
</gene>
<organism evidence="29 30">
    <name type="scientific">Nocardia acididurans</name>
    <dbReference type="NCBI Taxonomy" id="2802282"/>
    <lineage>
        <taxon>Bacteria</taxon>
        <taxon>Bacillati</taxon>
        <taxon>Actinomycetota</taxon>
        <taxon>Actinomycetes</taxon>
        <taxon>Mycobacteriales</taxon>
        <taxon>Nocardiaceae</taxon>
        <taxon>Nocardia</taxon>
    </lineage>
</organism>
<proteinExistence type="inferred from homology"/>
<comment type="catalytic activity">
    <reaction evidence="1 21">
        <text>(6S)-5-methyl-5,6,7,8-tetrahydrofolate + L-homocysteine = (6S)-5,6,7,8-tetrahydrofolate + L-methionine</text>
        <dbReference type="Rhea" id="RHEA:11172"/>
        <dbReference type="ChEBI" id="CHEBI:18608"/>
        <dbReference type="ChEBI" id="CHEBI:57453"/>
        <dbReference type="ChEBI" id="CHEBI:57844"/>
        <dbReference type="ChEBI" id="CHEBI:58199"/>
        <dbReference type="EC" id="2.1.1.13"/>
    </reaction>
</comment>
<dbReference type="SUPFAM" id="SSF52242">
    <property type="entry name" value="Cobalamin (vitamin B12)-binding domain"/>
    <property type="match status" value="1"/>
</dbReference>
<dbReference type="SUPFAM" id="SSF82282">
    <property type="entry name" value="Homocysteine S-methyltransferase"/>
    <property type="match status" value="1"/>
</dbReference>
<dbReference type="PROSITE" id="PS50970">
    <property type="entry name" value="HCY"/>
    <property type="match status" value="1"/>
</dbReference>
<keyword evidence="11 21" id="KW-0808">Transferase</keyword>
<comment type="domain">
    <text evidence="21">Modular enzyme with four functionally distinct domains. The isolated Hcy-binding domain catalyzes methyl transfer from free methylcobalamin to homocysteine. The Hcy-binding domain in association with the pterin-binding domain catalyzes the methylation of cob(I)alamin by methyltetrahydrofolate and the methylation of homocysteine. The B12-binding domain binds the cofactor. The AdoMet activation domain binds S-adenosyl-L-methionine. Under aerobic conditions cob(I)alamin can be converted to inactive cob(II)alamin. Reductive methylation by S-adenosyl-L-methionine and flavodoxin regenerates methylcobalamin.</text>
</comment>
<evidence type="ECO:0000256" key="3">
    <source>
        <dbReference type="ARBA" id="ARBA00001956"/>
    </source>
</evidence>
<dbReference type="InterPro" id="IPR036724">
    <property type="entry name" value="Cobalamin-bd_sf"/>
</dbReference>
<comment type="caution">
    <text evidence="29">The sequence shown here is derived from an EMBL/GenBank/DDBJ whole genome shotgun (WGS) entry which is preliminary data.</text>
</comment>
<dbReference type="InterPro" id="IPR006158">
    <property type="entry name" value="Cobalamin-bd"/>
</dbReference>
<feature type="domain" description="B12-binding" evidence="27">
    <location>
        <begin position="730"/>
        <end position="867"/>
    </location>
</feature>
<reference evidence="29 30" key="1">
    <citation type="submission" date="2021-01" db="EMBL/GenBank/DDBJ databases">
        <title>WGS of actinomycetes isolated from Thailand.</title>
        <authorList>
            <person name="Thawai C."/>
        </authorList>
    </citation>
    <scope>NUCLEOTIDE SEQUENCE [LARGE SCALE GENOMIC DNA]</scope>
    <source>
        <strain evidence="29 30">LPG 2</strain>
    </source>
</reference>
<dbReference type="Proteomes" id="UP000602198">
    <property type="component" value="Unassembled WGS sequence"/>
</dbReference>
<keyword evidence="14" id="KW-0677">Repeat</keyword>
<dbReference type="Pfam" id="PF02574">
    <property type="entry name" value="S-methyl_trans"/>
    <property type="match status" value="1"/>
</dbReference>
<feature type="binding site" evidence="22">
    <location>
        <position position="233"/>
    </location>
    <ligand>
        <name>Zn(2+)</name>
        <dbReference type="ChEBI" id="CHEBI:29105"/>
    </ligand>
</feature>
<dbReference type="RefSeq" id="WP_201944553.1">
    <property type="nucleotide sequence ID" value="NZ_JAERRJ010000002.1"/>
</dbReference>
<feature type="domain" description="AdoMet activation" evidence="26">
    <location>
        <begin position="894"/>
        <end position="1192"/>
    </location>
</feature>
<evidence type="ECO:0000256" key="17">
    <source>
        <dbReference type="ARBA" id="ARBA00023285"/>
    </source>
</evidence>
<comment type="cofactor">
    <cofactor evidence="2 21 22">
        <name>Zn(2+)</name>
        <dbReference type="ChEBI" id="CHEBI:29105"/>
    </cofactor>
</comment>
<comment type="cofactor">
    <cofactor evidence="3 21">
        <name>methylcob(III)alamin</name>
        <dbReference type="ChEBI" id="CHEBI:28115"/>
    </cofactor>
</comment>
<dbReference type="InterPro" id="IPR037010">
    <property type="entry name" value="VitB12-dep_Met_synth_activ_sf"/>
</dbReference>
<dbReference type="InterPro" id="IPR033706">
    <property type="entry name" value="Met_synthase_B12-bd"/>
</dbReference>
<dbReference type="Gene3D" id="3.20.20.20">
    <property type="entry name" value="Dihydropteroate synthase-like"/>
    <property type="match status" value="1"/>
</dbReference>
<dbReference type="Pfam" id="PF02965">
    <property type="entry name" value="Met_synt_B12"/>
    <property type="match status" value="1"/>
</dbReference>
<dbReference type="PANTHER" id="PTHR45833">
    <property type="entry name" value="METHIONINE SYNTHASE"/>
    <property type="match status" value="1"/>
</dbReference>
<dbReference type="PROSITE" id="PS51337">
    <property type="entry name" value="B12_BINDING_NTER"/>
    <property type="match status" value="1"/>
</dbReference>
<keyword evidence="16 21" id="KW-0486">Methionine biosynthesis</keyword>
<evidence type="ECO:0000256" key="8">
    <source>
        <dbReference type="ARBA" id="ARBA00022603"/>
    </source>
</evidence>
<evidence type="ECO:0000256" key="11">
    <source>
        <dbReference type="ARBA" id="ARBA00022679"/>
    </source>
</evidence>
<dbReference type="InterPro" id="IPR011822">
    <property type="entry name" value="MetH"/>
</dbReference>
<evidence type="ECO:0000256" key="16">
    <source>
        <dbReference type="ARBA" id="ARBA00023167"/>
    </source>
</evidence>
<evidence type="ECO:0000259" key="27">
    <source>
        <dbReference type="PROSITE" id="PS51332"/>
    </source>
</evidence>
<evidence type="ECO:0000259" key="24">
    <source>
        <dbReference type="PROSITE" id="PS50970"/>
    </source>
</evidence>
<dbReference type="Gene3D" id="3.20.20.330">
    <property type="entry name" value="Homocysteine-binding-like domain"/>
    <property type="match status" value="1"/>
</dbReference>
<evidence type="ECO:0000256" key="18">
    <source>
        <dbReference type="ARBA" id="ARBA00025552"/>
    </source>
</evidence>
<evidence type="ECO:0000259" key="28">
    <source>
        <dbReference type="PROSITE" id="PS51337"/>
    </source>
</evidence>
<dbReference type="SUPFAM" id="SSF56507">
    <property type="entry name" value="Methionine synthase activation domain-like"/>
    <property type="match status" value="1"/>
</dbReference>
<feature type="domain" description="Pterin-binding" evidence="25">
    <location>
        <begin position="345"/>
        <end position="608"/>
    </location>
</feature>
<comment type="function">
    <text evidence="18 21">Catalyzes the transfer of a methyl group from methyl-cobalamin to homocysteine, yielding enzyme-bound cob(I)alamin and methionine. Subsequently, remethylates the cofactor using methyltetrahydrofolate.</text>
</comment>
<feature type="binding site" evidence="22">
    <location>
        <position position="300"/>
    </location>
    <ligand>
        <name>Zn(2+)</name>
        <dbReference type="ChEBI" id="CHEBI:29105"/>
    </ligand>
</feature>
<dbReference type="Pfam" id="PF02607">
    <property type="entry name" value="B12-binding_2"/>
    <property type="match status" value="1"/>
</dbReference>
<dbReference type="InterPro" id="IPR003759">
    <property type="entry name" value="Cbl-bd_cap"/>
</dbReference>
<sequence>MSVRSRAEFDTTLMDTLRRRVVIGDGAMGTMLQAADLTLDDFRGLEGCNEILNETRPDVLRHIHRAYFEAGADAVETNTFGCNLPNLADYDIQDRIRDLSERGTRLAREVADEMGPSADGTPRYVLGSMGPGTKLPTLGHAPYHSLRDAYTEAALGMLDGGADAILVETCQDLLQVKAAVVGSHHAMVQAGRRIPIITHVTMETTGTMLVGSEIGAALTALENLGIDMIGLNCATGPDEMSEHLRHLSKHATLPVSVMPNAGLPILGANGAEYPLTAEELAVSMVQFVSEFGLALVGGCCGTTPEHIRQVAEAVREVTPAVREPAHEPSVSSIYTSVPFEQDASIMMIGERTNANGSKAFRDAMLAGDWQKCVDIAKDQTRDGAHMLDLCVDYVGRDGTADMAELAARLATASTLPIMLDSTETPVLKAGLEHLGGRCAINSVNFEDGDGPESRYQQTMALVAEHGAAVVALTIDEEGQARTAEKKVEIAERLIADITGNWGLQESDIIIDTLTFTLGTGQEESRKDGIETIEAIRLLKRKHPEVQTTLGLSNISFGLNAAARQVLNSVFMHECVQAGLDSAIVHASKILPMSRIPEEQREVALDLVYDRRTEDYDPLAKLMELFEGVSAASSKASRAEELAALPLFERLERRIVDGDRNGLDVDLDEAMREVPPLQIINETLLSGMKTVGELFGSGQMQLPFVLQSAEVMKTAVAHLEPHMEATDDSGKGRIVLATVKGDVHDIGKNLVDIILSNNGYEVVNIGIKQPISAILDAATDKKADVVGMSGLLVKSTVIMKENLEEMNTRGVAQQFPVLLGGAALTRAYVEDDLTAVYDGDVHYARDAFEGLRLMDEIMTRKRGGGADPDSPEAIAEREKAAERKARRERSKRIAEQRKAAETPVEVPERSDVAADLPVAIPPFWGTRIVKGLSVNEYSVTLDERALFLGQWGLRGQRGGDGPSYEELVETEGRPRLRYWLDRLTAEGVLQHAAVVYGYFPAVSEGDDVIVLTEPKPDAPERYRFTFPRQQRDRFLCIADFIRSRELAEQTGQVDVLPFQLVTMGQPIADFANVLFAENNYRDYLEVHGIGVQLTEALAEFWHRRIREELTVEGHAVAEDDPSDVLDYFKLGYRGARYSFGYGACPDLEDRAKLVDLLDAGRIGVMLSEELQLHPEQSTDAFVLLHPEAKYFNA</sequence>
<evidence type="ECO:0000256" key="2">
    <source>
        <dbReference type="ARBA" id="ARBA00001947"/>
    </source>
</evidence>
<dbReference type="Gene3D" id="3.40.50.280">
    <property type="entry name" value="Cobalamin-binding domain"/>
    <property type="match status" value="1"/>
</dbReference>
<dbReference type="Gene3D" id="1.10.1240.10">
    <property type="entry name" value="Methionine synthase domain"/>
    <property type="match status" value="1"/>
</dbReference>
<keyword evidence="13 21" id="KW-0479">Metal-binding</keyword>
<dbReference type="PROSITE" id="PS50972">
    <property type="entry name" value="PTERIN_BINDING"/>
    <property type="match status" value="1"/>
</dbReference>
<dbReference type="InterPro" id="IPR050554">
    <property type="entry name" value="Met_Synthase/Corrinoid"/>
</dbReference>
<protein>
    <recommendedName>
        <fullName evidence="7 20">Methionine synthase</fullName>
        <ecNumber evidence="6 20">2.1.1.13</ecNumber>
    </recommendedName>
    <alternativeName>
        <fullName evidence="19 21">5-methyltetrahydrofolate--homocysteine methyltransferase</fullName>
    </alternativeName>
</protein>
<dbReference type="InterPro" id="IPR011005">
    <property type="entry name" value="Dihydropteroate_synth-like_sf"/>
</dbReference>
<evidence type="ECO:0000313" key="30">
    <source>
        <dbReference type="Proteomes" id="UP000602198"/>
    </source>
</evidence>
<comment type="similarity">
    <text evidence="5">Belongs to the vitamin-B12 dependent methionine synthase family.</text>
</comment>
<evidence type="ECO:0000256" key="23">
    <source>
        <dbReference type="SAM" id="MobiDB-lite"/>
    </source>
</evidence>
<dbReference type="CDD" id="cd02069">
    <property type="entry name" value="methionine_synthase_B12_BD"/>
    <property type="match status" value="1"/>
</dbReference>
<evidence type="ECO:0000256" key="12">
    <source>
        <dbReference type="ARBA" id="ARBA00022691"/>
    </source>
</evidence>
<dbReference type="GO" id="GO:0032259">
    <property type="term" value="P:methylation"/>
    <property type="evidence" value="ECO:0007669"/>
    <property type="project" value="UniProtKB-KW"/>
</dbReference>
<dbReference type="SUPFAM" id="SSF51717">
    <property type="entry name" value="Dihydropteroate synthetase-like"/>
    <property type="match status" value="1"/>
</dbReference>
<evidence type="ECO:0000256" key="15">
    <source>
        <dbReference type="ARBA" id="ARBA00022833"/>
    </source>
</evidence>
<evidence type="ECO:0000256" key="20">
    <source>
        <dbReference type="NCBIfam" id="TIGR02082"/>
    </source>
</evidence>
<dbReference type="Pfam" id="PF02310">
    <property type="entry name" value="B12-binding"/>
    <property type="match status" value="1"/>
</dbReference>
<evidence type="ECO:0000256" key="1">
    <source>
        <dbReference type="ARBA" id="ARBA00001700"/>
    </source>
</evidence>
<keyword evidence="8 21" id="KW-0489">Methyltransferase</keyword>
<feature type="domain" description="Hcy-binding" evidence="24">
    <location>
        <begin position="10"/>
        <end position="314"/>
    </location>
</feature>
<evidence type="ECO:0000256" key="6">
    <source>
        <dbReference type="ARBA" id="ARBA00012032"/>
    </source>
</evidence>
<dbReference type="InterPro" id="IPR003726">
    <property type="entry name" value="HCY_dom"/>
</dbReference>
<dbReference type="CDD" id="cd00740">
    <property type="entry name" value="MeTr"/>
    <property type="match status" value="1"/>
</dbReference>
<evidence type="ECO:0000256" key="9">
    <source>
        <dbReference type="ARBA" id="ARBA00022605"/>
    </source>
</evidence>
<accession>A0ABS1LZS3</accession>
<dbReference type="PIRSF" id="PIRSF000381">
    <property type="entry name" value="MetH"/>
    <property type="match status" value="1"/>
</dbReference>
<keyword evidence="17 21" id="KW-0170">Cobalt</keyword>
<feature type="region of interest" description="Disordered" evidence="23">
    <location>
        <begin position="860"/>
        <end position="905"/>
    </location>
</feature>
<evidence type="ECO:0000256" key="22">
    <source>
        <dbReference type="PROSITE-ProRule" id="PRU00333"/>
    </source>
</evidence>
<dbReference type="NCBIfam" id="TIGR02082">
    <property type="entry name" value="metH"/>
    <property type="match status" value="1"/>
</dbReference>
<dbReference type="PROSITE" id="PS51332">
    <property type="entry name" value="B12_BINDING"/>
    <property type="match status" value="1"/>
</dbReference>
<keyword evidence="12 21" id="KW-0949">S-adenosyl-L-methionine</keyword>
<evidence type="ECO:0000256" key="7">
    <source>
        <dbReference type="ARBA" id="ARBA00013998"/>
    </source>
</evidence>
<evidence type="ECO:0000259" key="25">
    <source>
        <dbReference type="PROSITE" id="PS50972"/>
    </source>
</evidence>
<evidence type="ECO:0000256" key="14">
    <source>
        <dbReference type="ARBA" id="ARBA00022737"/>
    </source>
</evidence>